<reference evidence="1" key="1">
    <citation type="submission" date="2023-04" db="EMBL/GenBank/DDBJ databases">
        <title>A chromosome-level genome assembly of the parasitoid wasp Eretmocerus hayati.</title>
        <authorList>
            <person name="Zhong Y."/>
            <person name="Liu S."/>
            <person name="Liu Y."/>
        </authorList>
    </citation>
    <scope>NUCLEOTIDE SEQUENCE</scope>
    <source>
        <strain evidence="1">ZJU_SS_LIU_2023</strain>
    </source>
</reference>
<dbReference type="EMBL" id="CM056742">
    <property type="protein sequence ID" value="KAJ8678707.1"/>
    <property type="molecule type" value="Genomic_DNA"/>
</dbReference>
<keyword evidence="2" id="KW-1185">Reference proteome</keyword>
<dbReference type="Proteomes" id="UP001239111">
    <property type="component" value="Chromosome 2"/>
</dbReference>
<evidence type="ECO:0000313" key="1">
    <source>
        <dbReference type="EMBL" id="KAJ8678707.1"/>
    </source>
</evidence>
<evidence type="ECO:0000313" key="2">
    <source>
        <dbReference type="Proteomes" id="UP001239111"/>
    </source>
</evidence>
<gene>
    <name evidence="1" type="ORF">QAD02_014494</name>
</gene>
<sequence length="167" mass="20013">MHKRCRAFPSEYQREFIQKRLKKTEPYLPIEHWESEKNAHTTRLEKNSEDLVRKLIVERYVTSYGLNYKDRSEEQRNSEEIDLGNELISYLKQLYYALPEEKNRRLPYTSTRLFGYASPQNLRPPLSDYQDTYGRTGCRVILRNIQKIVASKRRQKIKSKLLANIEP</sequence>
<proteinExistence type="predicted"/>
<accession>A0ACC2P5Q5</accession>
<comment type="caution">
    <text evidence="1">The sequence shown here is derived from an EMBL/GenBank/DDBJ whole genome shotgun (WGS) entry which is preliminary data.</text>
</comment>
<protein>
    <submittedName>
        <fullName evidence="1">Uncharacterized protein</fullName>
    </submittedName>
</protein>
<name>A0ACC2P5Q5_9HYME</name>
<organism evidence="1 2">
    <name type="scientific">Eretmocerus hayati</name>
    <dbReference type="NCBI Taxonomy" id="131215"/>
    <lineage>
        <taxon>Eukaryota</taxon>
        <taxon>Metazoa</taxon>
        <taxon>Ecdysozoa</taxon>
        <taxon>Arthropoda</taxon>
        <taxon>Hexapoda</taxon>
        <taxon>Insecta</taxon>
        <taxon>Pterygota</taxon>
        <taxon>Neoptera</taxon>
        <taxon>Endopterygota</taxon>
        <taxon>Hymenoptera</taxon>
        <taxon>Apocrita</taxon>
        <taxon>Proctotrupomorpha</taxon>
        <taxon>Chalcidoidea</taxon>
        <taxon>Aphelinidae</taxon>
        <taxon>Aphelininae</taxon>
        <taxon>Eretmocerus</taxon>
    </lineage>
</organism>